<dbReference type="Proteomes" id="UP001050691">
    <property type="component" value="Unassembled WGS sequence"/>
</dbReference>
<reference evidence="1" key="1">
    <citation type="submission" date="2021-10" db="EMBL/GenBank/DDBJ databases">
        <title>De novo Genome Assembly of Clathrus columnatus (Basidiomycota, Fungi) Using Illumina and Nanopore Sequence Data.</title>
        <authorList>
            <person name="Ogiso-Tanaka E."/>
            <person name="Itagaki H."/>
            <person name="Hosoya T."/>
            <person name="Hosaka K."/>
        </authorList>
    </citation>
    <scope>NUCLEOTIDE SEQUENCE</scope>
    <source>
        <strain evidence="1">MO-923</strain>
    </source>
</reference>
<accession>A0AAV5AH93</accession>
<protein>
    <submittedName>
        <fullName evidence="1">Uncharacterized protein</fullName>
    </submittedName>
</protein>
<proteinExistence type="predicted"/>
<dbReference type="EMBL" id="BPWL01000006">
    <property type="protein sequence ID" value="GJJ11305.1"/>
    <property type="molecule type" value="Genomic_DNA"/>
</dbReference>
<sequence>MIITVMSTVTETETISGFATAMTTLSTFLTTSTFAPVATAALLPVNNAIQTGHVNWPVTLGLGLLLVVGRFT</sequence>
<dbReference type="AlphaFoldDB" id="A0AAV5AH93"/>
<keyword evidence="2" id="KW-1185">Reference proteome</keyword>
<comment type="caution">
    <text evidence="1">The sequence shown here is derived from an EMBL/GenBank/DDBJ whole genome shotgun (WGS) entry which is preliminary data.</text>
</comment>
<name>A0AAV5AH93_9AGAM</name>
<gene>
    <name evidence="1" type="ORF">Clacol_005537</name>
</gene>
<evidence type="ECO:0000313" key="2">
    <source>
        <dbReference type="Proteomes" id="UP001050691"/>
    </source>
</evidence>
<organism evidence="1 2">
    <name type="scientific">Clathrus columnatus</name>
    <dbReference type="NCBI Taxonomy" id="1419009"/>
    <lineage>
        <taxon>Eukaryota</taxon>
        <taxon>Fungi</taxon>
        <taxon>Dikarya</taxon>
        <taxon>Basidiomycota</taxon>
        <taxon>Agaricomycotina</taxon>
        <taxon>Agaricomycetes</taxon>
        <taxon>Phallomycetidae</taxon>
        <taxon>Phallales</taxon>
        <taxon>Clathraceae</taxon>
        <taxon>Clathrus</taxon>
    </lineage>
</organism>
<evidence type="ECO:0000313" key="1">
    <source>
        <dbReference type="EMBL" id="GJJ11305.1"/>
    </source>
</evidence>